<accession>A0A5R8Y0J9</accession>
<evidence type="ECO:0000313" key="4">
    <source>
        <dbReference type="Proteomes" id="UP000308901"/>
    </source>
</evidence>
<protein>
    <submittedName>
        <fullName evidence="3">Glycosyltransferase</fullName>
    </submittedName>
</protein>
<comment type="caution">
    <text evidence="3">The sequence shown here is derived from an EMBL/GenBank/DDBJ whole genome shotgun (WGS) entry which is preliminary data.</text>
</comment>
<dbReference type="AlphaFoldDB" id="A0A5R8Y0J9"/>
<name>A0A5R8Y0J9_9BACT</name>
<dbReference type="Pfam" id="PF13439">
    <property type="entry name" value="Glyco_transf_4"/>
    <property type="match status" value="1"/>
</dbReference>
<evidence type="ECO:0000259" key="1">
    <source>
        <dbReference type="Pfam" id="PF00534"/>
    </source>
</evidence>
<keyword evidence="4" id="KW-1185">Reference proteome</keyword>
<reference evidence="3 4" key="1">
    <citation type="submission" date="2019-05" db="EMBL/GenBank/DDBJ databases">
        <title>Arcobacter sp. nov., isolated from sea sediment.</title>
        <authorList>
            <person name="Kim W."/>
        </authorList>
    </citation>
    <scope>NUCLEOTIDE SEQUENCE [LARGE SCALE GENOMIC DNA]</scope>
    <source>
        <strain evidence="3 4">CAU 1517</strain>
    </source>
</reference>
<dbReference type="PANTHER" id="PTHR45871">
    <property type="entry name" value="N-ACETYLGLUCOSAMINYL-PHOSPHATIDYLINOSITOL BIOSYNTHETIC PROTEIN"/>
    <property type="match status" value="1"/>
</dbReference>
<dbReference type="Proteomes" id="UP000308901">
    <property type="component" value="Unassembled WGS sequence"/>
</dbReference>
<dbReference type="RefSeq" id="WP_138152951.1">
    <property type="nucleotide sequence ID" value="NZ_VANU01000004.1"/>
</dbReference>
<dbReference type="GO" id="GO:0016757">
    <property type="term" value="F:glycosyltransferase activity"/>
    <property type="evidence" value="ECO:0007669"/>
    <property type="project" value="InterPro"/>
</dbReference>
<evidence type="ECO:0000259" key="2">
    <source>
        <dbReference type="Pfam" id="PF13439"/>
    </source>
</evidence>
<keyword evidence="3" id="KW-0808">Transferase</keyword>
<dbReference type="InterPro" id="IPR001296">
    <property type="entry name" value="Glyco_trans_1"/>
</dbReference>
<dbReference type="PANTHER" id="PTHR45871:SF1">
    <property type="entry name" value="PHOSPHATIDYLINOSITOL N-ACETYLGLUCOSAMINYLTRANSFERASE SUBUNIT A"/>
    <property type="match status" value="1"/>
</dbReference>
<sequence length="348" mass="39926">MKKINIMHLITGLGMGGAEKVVLDLAKYTSKKDFNTYVVSLSKKDELLSEFTSNGINTTILGKSNSLFNIFSIVNIINKFIKEKNIQIIHAHMTHSVIVSSILKILNPSLKIVFTSHSFNIGSKIREFIVWSIKFTRDIDIVFSKNILKFFYKKNYKIIPNGIKINKYVLALEKNKKFTFIAIGRLEPVKNHKFLLELANDLKDKFDFEIQIVGHGYLKEELEKLIEKYKLENYIKLLGLRNDIPNLLNKSHCLLMPSIWEGLPIVILEAGASNLPIISTPVGSIPSLLDNENAYLSNLEQFQQNMIEVITNYDRAKEKSQSLFNVISKTYSIDKIVNDHEKIYRELI</sequence>
<dbReference type="EMBL" id="VANU01000004">
    <property type="protein sequence ID" value="TLP37771.1"/>
    <property type="molecule type" value="Genomic_DNA"/>
</dbReference>
<evidence type="ECO:0000313" key="3">
    <source>
        <dbReference type="EMBL" id="TLP37771.1"/>
    </source>
</evidence>
<dbReference type="SUPFAM" id="SSF53756">
    <property type="entry name" value="UDP-Glycosyltransferase/glycogen phosphorylase"/>
    <property type="match status" value="1"/>
</dbReference>
<dbReference type="InterPro" id="IPR028098">
    <property type="entry name" value="Glyco_trans_4-like_N"/>
</dbReference>
<organism evidence="3 4">
    <name type="scientific">Arcobacter arenosus</name>
    <dbReference type="NCBI Taxonomy" id="2576037"/>
    <lineage>
        <taxon>Bacteria</taxon>
        <taxon>Pseudomonadati</taxon>
        <taxon>Campylobacterota</taxon>
        <taxon>Epsilonproteobacteria</taxon>
        <taxon>Campylobacterales</taxon>
        <taxon>Arcobacteraceae</taxon>
        <taxon>Arcobacter</taxon>
    </lineage>
</organism>
<proteinExistence type="predicted"/>
<feature type="domain" description="Glycosyltransferase subfamily 4-like N-terminal" evidence="2">
    <location>
        <begin position="15"/>
        <end position="150"/>
    </location>
</feature>
<dbReference type="Gene3D" id="3.40.50.2000">
    <property type="entry name" value="Glycogen Phosphorylase B"/>
    <property type="match status" value="2"/>
</dbReference>
<dbReference type="OrthoDB" id="9775208at2"/>
<gene>
    <name evidence="3" type="ORF">FDK22_10700</name>
</gene>
<dbReference type="Pfam" id="PF00534">
    <property type="entry name" value="Glycos_transf_1"/>
    <property type="match status" value="1"/>
</dbReference>
<feature type="domain" description="Glycosyl transferase family 1" evidence="1">
    <location>
        <begin position="173"/>
        <end position="313"/>
    </location>
</feature>